<dbReference type="InterPro" id="IPR006026">
    <property type="entry name" value="Peptidase_Metallo"/>
</dbReference>
<dbReference type="SUPFAM" id="SSF50923">
    <property type="entry name" value="Hemopexin-like domain"/>
    <property type="match status" value="1"/>
</dbReference>
<evidence type="ECO:0000256" key="8">
    <source>
        <dbReference type="SAM" id="SignalP"/>
    </source>
</evidence>
<dbReference type="SMART" id="SM00120">
    <property type="entry name" value="HX"/>
    <property type="match status" value="3"/>
</dbReference>
<feature type="repeat" description="Hemopexin" evidence="7">
    <location>
        <begin position="407"/>
        <end position="462"/>
    </location>
</feature>
<evidence type="ECO:0000256" key="6">
    <source>
        <dbReference type="ARBA" id="ARBA00023049"/>
    </source>
</evidence>
<dbReference type="RefSeq" id="XP_014680153.1">
    <property type="nucleotide sequence ID" value="XM_014824667.1"/>
</dbReference>
<dbReference type="Gene3D" id="3.40.390.10">
    <property type="entry name" value="Collagenase (Catalytic Domain)"/>
    <property type="match status" value="1"/>
</dbReference>
<dbReference type="SMART" id="SM00235">
    <property type="entry name" value="ZnMc"/>
    <property type="match status" value="1"/>
</dbReference>
<accession>A0ABM1F6T2</accession>
<evidence type="ECO:0000256" key="5">
    <source>
        <dbReference type="ARBA" id="ARBA00022833"/>
    </source>
</evidence>
<dbReference type="PROSITE" id="PS51642">
    <property type="entry name" value="HEMOPEXIN_2"/>
    <property type="match status" value="3"/>
</dbReference>
<dbReference type="Pfam" id="PF00045">
    <property type="entry name" value="Hemopexin"/>
    <property type="match status" value="2"/>
</dbReference>
<dbReference type="PANTHER" id="PTHR10201">
    <property type="entry name" value="MATRIX METALLOPROTEINASE"/>
    <property type="match status" value="1"/>
</dbReference>
<feature type="repeat" description="Hemopexin" evidence="7">
    <location>
        <begin position="463"/>
        <end position="513"/>
    </location>
</feature>
<keyword evidence="2" id="KW-0645">Protease</keyword>
<keyword evidence="10" id="KW-1185">Reference proteome</keyword>
<dbReference type="PANTHER" id="PTHR10201:SF323">
    <property type="entry name" value="MATRIX METALLOPROTEINASE-21"/>
    <property type="match status" value="1"/>
</dbReference>
<feature type="domain" description="Peptidase metallopeptidase" evidence="9">
    <location>
        <begin position="243"/>
        <end position="405"/>
    </location>
</feature>
<keyword evidence="4" id="KW-0378">Hydrolase</keyword>
<evidence type="ECO:0000259" key="9">
    <source>
        <dbReference type="SMART" id="SM00235"/>
    </source>
</evidence>
<dbReference type="Proteomes" id="UP000695022">
    <property type="component" value="Unplaced"/>
</dbReference>
<dbReference type="InterPro" id="IPR001818">
    <property type="entry name" value="Pept_M10_metallopeptidase"/>
</dbReference>
<dbReference type="Pfam" id="PF00413">
    <property type="entry name" value="Peptidase_M10"/>
    <property type="match status" value="1"/>
</dbReference>
<dbReference type="InterPro" id="IPR036375">
    <property type="entry name" value="Hemopexin-like_dom_sf"/>
</dbReference>
<evidence type="ECO:0000256" key="4">
    <source>
        <dbReference type="ARBA" id="ARBA00022801"/>
    </source>
</evidence>
<gene>
    <name evidence="11" type="primary">LOC106820112</name>
</gene>
<keyword evidence="8" id="KW-0732">Signal</keyword>
<dbReference type="Gene3D" id="2.110.10.10">
    <property type="entry name" value="Hemopexin-like domain"/>
    <property type="match status" value="2"/>
</dbReference>
<dbReference type="SUPFAM" id="SSF47090">
    <property type="entry name" value="PGBD-like"/>
    <property type="match status" value="1"/>
</dbReference>
<protein>
    <submittedName>
        <fullName evidence="11">Matrix metalloproteinase-21-like</fullName>
    </submittedName>
</protein>
<dbReference type="SUPFAM" id="SSF55486">
    <property type="entry name" value="Metalloproteases ('zincins'), catalytic domain"/>
    <property type="match status" value="1"/>
</dbReference>
<dbReference type="CDD" id="cd04278">
    <property type="entry name" value="ZnMc_MMP"/>
    <property type="match status" value="1"/>
</dbReference>
<proteinExistence type="inferred from homology"/>
<keyword evidence="3" id="KW-0479">Metal-binding</keyword>
<dbReference type="InterPro" id="IPR002477">
    <property type="entry name" value="Peptidoglycan-bd-like"/>
</dbReference>
<keyword evidence="6" id="KW-0482">Metalloprotease</keyword>
<evidence type="ECO:0000256" key="7">
    <source>
        <dbReference type="PROSITE-ProRule" id="PRU01011"/>
    </source>
</evidence>
<comment type="similarity">
    <text evidence="1">Belongs to the peptidase M10A family.</text>
</comment>
<feature type="repeat" description="Hemopexin" evidence="7">
    <location>
        <begin position="522"/>
        <end position="573"/>
    </location>
</feature>
<evidence type="ECO:0000256" key="1">
    <source>
        <dbReference type="ARBA" id="ARBA00010370"/>
    </source>
</evidence>
<dbReference type="InterPro" id="IPR024079">
    <property type="entry name" value="MetalloPept_cat_dom_sf"/>
</dbReference>
<dbReference type="PRINTS" id="PR00138">
    <property type="entry name" value="MATRIXIN"/>
</dbReference>
<evidence type="ECO:0000313" key="11">
    <source>
        <dbReference type="RefSeq" id="XP_014680153.1"/>
    </source>
</evidence>
<reference evidence="11" key="1">
    <citation type="submission" date="2025-08" db="UniProtKB">
        <authorList>
            <consortium name="RefSeq"/>
        </authorList>
    </citation>
    <scope>IDENTIFICATION</scope>
</reference>
<dbReference type="Pfam" id="PF01471">
    <property type="entry name" value="PG_binding_1"/>
    <property type="match status" value="1"/>
</dbReference>
<dbReference type="InterPro" id="IPR018487">
    <property type="entry name" value="Hemopexin-like_repeat"/>
</dbReference>
<evidence type="ECO:0000313" key="10">
    <source>
        <dbReference type="Proteomes" id="UP000695022"/>
    </source>
</evidence>
<keyword evidence="5" id="KW-0862">Zinc</keyword>
<feature type="chain" id="PRO_5045315468" evidence="8">
    <location>
        <begin position="27"/>
        <end position="640"/>
    </location>
</feature>
<dbReference type="InterPro" id="IPR021190">
    <property type="entry name" value="Pept_M10A"/>
</dbReference>
<dbReference type="InterPro" id="IPR036365">
    <property type="entry name" value="PGBD-like_sf"/>
</dbReference>
<feature type="signal peptide" evidence="8">
    <location>
        <begin position="1"/>
        <end position="26"/>
    </location>
</feature>
<name>A0ABM1F6T2_PRICU</name>
<sequence length="640" mass="74478">MAVTVLVRQLTVVCLLLTSLAALASGESFFLSRDHTDRLRYMRTQNRNQVATELDAAAMLEKYGYLRCKMQRRRRRDVYALDNLWEMLPTAPDSRRPDACGEAAIREAVREYQKTYKLPQTGVVDEATKTMMSETRCGNRDDEQKLQPTENATLAAAADSNSRHFVQKRAAARHGPSKLRSLLIPQLRTSDAEVTLRRRRWADEHMRELESGAHDERARRSLERVRELRRTRRKRSAVLGMDTGDAFNRRIVTWRLVDTGYSTQMTINKQRTALGLAFRMWSEVIPVVFMEDKQSPIDEVDIKLAFGKGEHLNCPNKFDGYGGQLSHAWRQGDIHLDDDEYFTVGSNQGTNLLKVAVHEIGHVLGLAHTSRNYSIMYAIYQKLIPNANFELGWEDRKEVQALYGVCSGKFDTVFDWIRRRPDGQFIYNTYMFRNNRYWMYENRYNRTRYGDPLKIEPEWKGLESNIDGYAHVWTYTENTVYFFKGHQYWKYDSENDKVFEKYPRNISEDFRAPPGSNSPSIPNNIDTVFFDRRDGNLYFFKGDKVYGYEVAKGHEGSCLPGFPKMIRDEYPPSPGSKPLPNHPDAVYYSYTDTAMYILKNNEFWINEAFHPLDRLRTNSVKGPFPMSKKWYDICDVDSEL</sequence>
<dbReference type="PIRSF" id="PIRSF001191">
    <property type="entry name" value="Peptidase_M10A_matrix"/>
    <property type="match status" value="1"/>
</dbReference>
<dbReference type="GeneID" id="106820112"/>
<evidence type="ECO:0000256" key="2">
    <source>
        <dbReference type="ARBA" id="ARBA00022670"/>
    </source>
</evidence>
<dbReference type="InterPro" id="IPR033739">
    <property type="entry name" value="M10A_MMP"/>
</dbReference>
<organism evidence="10 11">
    <name type="scientific">Priapulus caudatus</name>
    <name type="common">Priapulid worm</name>
    <dbReference type="NCBI Taxonomy" id="37621"/>
    <lineage>
        <taxon>Eukaryota</taxon>
        <taxon>Metazoa</taxon>
        <taxon>Ecdysozoa</taxon>
        <taxon>Scalidophora</taxon>
        <taxon>Priapulida</taxon>
        <taxon>Priapulimorpha</taxon>
        <taxon>Priapulimorphida</taxon>
        <taxon>Priapulidae</taxon>
        <taxon>Priapulus</taxon>
    </lineage>
</organism>
<evidence type="ECO:0000256" key="3">
    <source>
        <dbReference type="ARBA" id="ARBA00022723"/>
    </source>
</evidence>